<dbReference type="InterPro" id="IPR018925">
    <property type="entry name" value="XtmA-like_N"/>
</dbReference>
<sequence>MPRKRDPKRDEAFELYKDSEGEAKLKDIADQLGVAEGTVRGWKNKDKWDQKLNGTFQKKIRNVPNKSVPKKARAPDEEVTLDNFLQDAGLTEKQRLFCLYYVRSFNATQSAINAGYSPATAHVQGPRLLGNVRVREEIKRIKGAMTNELFIEAMDVLNKYIKIAFSDITDYLEFGQREVPVMNMFGPVKDEDGNIVMKEVNYVDFKESGLVDGTIISEVKQGKDGVSIKLEDRKWALDKLAQYFDLFPDNFKRKIQEEKNKLKREEVAIKREEIAKKNAPPEKPNINSYIEALKGRAAEVWNDEE</sequence>
<keyword evidence="2" id="KW-0231">Viral genome packaging</keyword>
<evidence type="ECO:0000259" key="3">
    <source>
        <dbReference type="Pfam" id="PF10668"/>
    </source>
</evidence>
<dbReference type="AlphaFoldDB" id="A0A0A6Y280"/>
<evidence type="ECO:0000256" key="2">
    <source>
        <dbReference type="ARBA" id="ARBA00023219"/>
    </source>
</evidence>
<dbReference type="Pfam" id="PF03592">
    <property type="entry name" value="Terminase_2"/>
    <property type="match status" value="1"/>
</dbReference>
<proteinExistence type="predicted"/>
<dbReference type="PANTHER" id="PTHR41328">
    <property type="entry name" value="TERMINASE SMALL SUBUNIT-RELATED"/>
    <property type="match status" value="1"/>
</dbReference>
<dbReference type="Gene3D" id="1.10.10.1400">
    <property type="entry name" value="Terminase, small subunit, N-terminal DNA-binding domain, HTH motif"/>
    <property type="match status" value="1"/>
</dbReference>
<accession>A0A0A6Y280</accession>
<dbReference type="RefSeq" id="WP_035353177.1">
    <property type="nucleotide sequence ID" value="NZ_JRUN01000006.1"/>
</dbReference>
<keyword evidence="1" id="KW-1188">Viral release from host cell</keyword>
<dbReference type="STRING" id="363870.NG54_03330"/>
<evidence type="ECO:0000256" key="1">
    <source>
        <dbReference type="ARBA" id="ARBA00022612"/>
    </source>
</evidence>
<dbReference type="Pfam" id="PF10668">
    <property type="entry name" value="Phage_terminase"/>
    <property type="match status" value="1"/>
</dbReference>
<dbReference type="GO" id="GO:0051276">
    <property type="term" value="P:chromosome organization"/>
    <property type="evidence" value="ECO:0007669"/>
    <property type="project" value="InterPro"/>
</dbReference>
<name>A0A0A6Y280_9BACI</name>
<dbReference type="Proteomes" id="UP000030588">
    <property type="component" value="Unassembled WGS sequence"/>
</dbReference>
<gene>
    <name evidence="4" type="ORF">NG54_03330</name>
</gene>
<evidence type="ECO:0000313" key="5">
    <source>
        <dbReference type="Proteomes" id="UP000030588"/>
    </source>
</evidence>
<dbReference type="EMBL" id="JRUN01000006">
    <property type="protein sequence ID" value="KHD86362.1"/>
    <property type="molecule type" value="Genomic_DNA"/>
</dbReference>
<dbReference type="Gene3D" id="1.10.10.60">
    <property type="entry name" value="Homeodomain-like"/>
    <property type="match status" value="1"/>
</dbReference>
<organism evidence="4 5">
    <name type="scientific">Heyndrickxia ginsengihumi</name>
    <dbReference type="NCBI Taxonomy" id="363870"/>
    <lineage>
        <taxon>Bacteria</taxon>
        <taxon>Bacillati</taxon>
        <taxon>Bacillota</taxon>
        <taxon>Bacilli</taxon>
        <taxon>Bacillales</taxon>
        <taxon>Bacillaceae</taxon>
        <taxon>Heyndrickxia</taxon>
    </lineage>
</organism>
<evidence type="ECO:0000313" key="4">
    <source>
        <dbReference type="EMBL" id="KHD86362.1"/>
    </source>
</evidence>
<dbReference type="PANTHER" id="PTHR41328:SF3">
    <property type="entry name" value="PBSX PHAGE TERMINASE SMALL SUBUNIT"/>
    <property type="match status" value="1"/>
</dbReference>
<dbReference type="InterPro" id="IPR005335">
    <property type="entry name" value="Terminase_ssu"/>
</dbReference>
<dbReference type="InterPro" id="IPR052404">
    <property type="entry name" value="SPP1-like_terminase"/>
</dbReference>
<protein>
    <submittedName>
        <fullName evidence="4">Terminase</fullName>
    </submittedName>
</protein>
<dbReference type="InterPro" id="IPR038713">
    <property type="entry name" value="Terminase_Gp1_N_sf"/>
</dbReference>
<comment type="caution">
    <text evidence="4">The sequence shown here is derived from an EMBL/GenBank/DDBJ whole genome shotgun (WGS) entry which is preliminary data.</text>
</comment>
<dbReference type="OrthoDB" id="7358785at2"/>
<reference evidence="4 5" key="1">
    <citation type="submission" date="2014-10" db="EMBL/GenBank/DDBJ databases">
        <title>Draft genome of phytase producing Bacillus ginsengihumi strain M2.11.</title>
        <authorList>
            <person name="Toymentseva A."/>
            <person name="Boulygina E.A."/>
            <person name="Kazakov S.V."/>
            <person name="Kayumov I."/>
            <person name="Suleimanova A.D."/>
            <person name="Mardanova A.M."/>
            <person name="Maria S.N."/>
            <person name="Sergey M.Y."/>
            <person name="Sharipova M.R."/>
        </authorList>
    </citation>
    <scope>NUCLEOTIDE SEQUENCE [LARGE SCALE GENOMIC DNA]</scope>
    <source>
        <strain evidence="4 5">M2.11</strain>
    </source>
</reference>
<feature type="domain" description="PBSX phage terminase small subunit-like N-terminal" evidence="3">
    <location>
        <begin position="1"/>
        <end position="66"/>
    </location>
</feature>